<sequence>MQVNNDRLTLAVAKAPQIYLAGVIDADAPQRFESMMRSGKIANGSDIYLNASGADLHAGIALGRLFRQGSMVTHLGTQRRQRGAPAKPALCTDACVYAYLGGLYRWAPTGADRIGFPAQMAVDPKASADPDDTSAYLKEMDIDQSALAPLLTAAHADPAWLPADQLIAARIANNGRLPLTATYQVQNGEPYLTLAEVKRGGQHRMSLECRRDGVLFTAYNAVGAEHAKQIVAHGARSFVEVNHAESYPPQQDYATVQDDAVVIARTYPGAQLGSLISATTLGAWVRDRNSMLRYGFEFELGGLDHILRKYYQACWEYAPWQVAKKS</sequence>
<evidence type="ECO:0000313" key="2">
    <source>
        <dbReference type="Proteomes" id="UP000651010"/>
    </source>
</evidence>
<reference evidence="1 2" key="1">
    <citation type="submission" date="2020-09" db="EMBL/GenBank/DDBJ databases">
        <title>Dyella sp. 7MK23 isolated from forest soil.</title>
        <authorList>
            <person name="Fu J."/>
        </authorList>
    </citation>
    <scope>NUCLEOTIDE SEQUENCE [LARGE SCALE GENOMIC DNA]</scope>
    <source>
        <strain evidence="1 2">7MK23</strain>
    </source>
</reference>
<accession>A0ABR9GEB5</accession>
<protein>
    <submittedName>
        <fullName evidence="1">Uncharacterized protein</fullName>
    </submittedName>
</protein>
<proteinExistence type="predicted"/>
<keyword evidence="2" id="KW-1185">Reference proteome</keyword>
<dbReference type="EMBL" id="JACZZA010000013">
    <property type="protein sequence ID" value="MBE1162394.1"/>
    <property type="molecule type" value="Genomic_DNA"/>
</dbReference>
<comment type="caution">
    <text evidence="1">The sequence shown here is derived from an EMBL/GenBank/DDBJ whole genome shotgun (WGS) entry which is preliminary data.</text>
</comment>
<dbReference type="Proteomes" id="UP000651010">
    <property type="component" value="Unassembled WGS sequence"/>
</dbReference>
<organism evidence="1 2">
    <name type="scientific">Dyella acidiphila</name>
    <dbReference type="NCBI Taxonomy" id="2775866"/>
    <lineage>
        <taxon>Bacteria</taxon>
        <taxon>Pseudomonadati</taxon>
        <taxon>Pseudomonadota</taxon>
        <taxon>Gammaproteobacteria</taxon>
        <taxon>Lysobacterales</taxon>
        <taxon>Rhodanobacteraceae</taxon>
        <taxon>Dyella</taxon>
    </lineage>
</organism>
<gene>
    <name evidence="1" type="ORF">IGX34_18570</name>
</gene>
<evidence type="ECO:0000313" key="1">
    <source>
        <dbReference type="EMBL" id="MBE1162394.1"/>
    </source>
</evidence>
<name>A0ABR9GEB5_9GAMM</name>